<feature type="region of interest" description="Disordered" evidence="1">
    <location>
        <begin position="53"/>
        <end position="73"/>
    </location>
</feature>
<feature type="region of interest" description="Disordered" evidence="1">
    <location>
        <begin position="740"/>
        <end position="764"/>
    </location>
</feature>
<reference evidence="2 3" key="1">
    <citation type="submission" date="2024-03" db="EMBL/GenBank/DDBJ databases">
        <title>Adaptation during the transition from Ophiocordyceps entomopathogen to insect associate is accompanied by gene loss and intensified selection.</title>
        <authorList>
            <person name="Ward C.M."/>
            <person name="Onetto C.A."/>
            <person name="Borneman A.R."/>
        </authorList>
    </citation>
    <scope>NUCLEOTIDE SEQUENCE [LARGE SCALE GENOMIC DNA]</scope>
    <source>
        <strain evidence="2">AWRI1</strain>
        <tissue evidence="2">Single Adult Female</tissue>
    </source>
</reference>
<feature type="region of interest" description="Disordered" evidence="1">
    <location>
        <begin position="668"/>
        <end position="721"/>
    </location>
</feature>
<feature type="region of interest" description="Disordered" evidence="1">
    <location>
        <begin position="545"/>
        <end position="567"/>
    </location>
</feature>
<feature type="region of interest" description="Disordered" evidence="1">
    <location>
        <begin position="225"/>
        <end position="262"/>
    </location>
</feature>
<feature type="region of interest" description="Disordered" evidence="1">
    <location>
        <begin position="868"/>
        <end position="992"/>
    </location>
</feature>
<feature type="compositionally biased region" description="Basic and acidic residues" evidence="1">
    <location>
        <begin position="678"/>
        <end position="688"/>
    </location>
</feature>
<accession>A0AAN9Y6Y9</accession>
<feature type="compositionally biased region" description="Polar residues" evidence="1">
    <location>
        <begin position="939"/>
        <end position="955"/>
    </location>
</feature>
<dbReference type="EMBL" id="JBBCAQ010000017">
    <property type="protein sequence ID" value="KAK7597738.1"/>
    <property type="molecule type" value="Genomic_DNA"/>
</dbReference>
<feature type="region of interest" description="Disordered" evidence="1">
    <location>
        <begin position="375"/>
        <end position="415"/>
    </location>
</feature>
<feature type="compositionally biased region" description="Basic and acidic residues" evidence="1">
    <location>
        <begin position="460"/>
        <end position="474"/>
    </location>
</feature>
<name>A0AAN9Y6Y9_9HEMI</name>
<evidence type="ECO:0000313" key="3">
    <source>
        <dbReference type="Proteomes" id="UP001367676"/>
    </source>
</evidence>
<feature type="compositionally biased region" description="Basic and acidic residues" evidence="1">
    <location>
        <begin position="746"/>
        <end position="758"/>
    </location>
</feature>
<organism evidence="2 3">
    <name type="scientific">Parthenolecanium corni</name>
    <dbReference type="NCBI Taxonomy" id="536013"/>
    <lineage>
        <taxon>Eukaryota</taxon>
        <taxon>Metazoa</taxon>
        <taxon>Ecdysozoa</taxon>
        <taxon>Arthropoda</taxon>
        <taxon>Hexapoda</taxon>
        <taxon>Insecta</taxon>
        <taxon>Pterygota</taxon>
        <taxon>Neoptera</taxon>
        <taxon>Paraneoptera</taxon>
        <taxon>Hemiptera</taxon>
        <taxon>Sternorrhyncha</taxon>
        <taxon>Coccoidea</taxon>
        <taxon>Coccidae</taxon>
        <taxon>Parthenolecanium</taxon>
    </lineage>
</organism>
<sequence length="1131" mass="125046">MCRSCSNSIDLIKAWHCASIRPIYPLRIGFTRCDEVQKSLDLLDRVLSEFDDCESGAAGEPTPEKSLLSSSSSVQDSVVEQITSLKSCGTPEDESPSSFGGHQSEDDGYMSMNGRKARLLMTSSSTSSSNDFSNGDENGVTTPKTPPPVTSKPIFHSGMRLNGDFPPPPEEAERIISTLLPRVSPCSSSQRNHKSGRKFLNNVALSLEEDAGVDKFGRSVTTATQTTLPKTKHQRPYGWQKEVRHQQRHSPSTSNGVPRTCSKYGSLPYDGVSYPENFLPPWLQRSVNQVPPRTVPTVLDRHREVRRCVDEEDPAAVQLNPVEETVDEDPANFSDDSLEDVPPPPPPAPQQPANKRSSIAWEVSLDSDNEALMIPGSTKVVGRRRRKSTDHSSNGSLTTLSIYDDWPEPPNGTDDSLSCLISDSELDGISANLRAFNEAAKKTNVQCGTYVIRRGSKKDRIQLSEMKTPTDSRKPRSPLYCNGDTDLKRCSSTFDNIKSLLKEGLVEGLDDSPPDFHPPKPPALSRGLSLPSILNDSIFGSVDDNRGSKRSSFVADSSRPSDGSQSSLELLGVAKTSAASKSSPTTVDCGRSTPHNYVSKCIWTGSDRDDDDKVQSAVEKQSVAVQVSADFTLLNKEIAEQSAGCQTDNEELNYCVYKAVNTAENITSTSTFQRRQSKKDNLDSREQPSEAPQDAAESRVTPGHDIGEDVPDGCGRLKEQHTDSSIEDLLVYNAKCEKEDEEVEEPVQRRHQQPEQRQLKPPQTMHKVEEQYLADMWNATRPLPNVRKAMPALKTHGHRNVCNGRLQEPPGDFRVNVEILNHEFGPLPPSPVEEVEDEYSDILQSVPTNRKSDSLNIESVYRRNSRISASGSIRSNRAPDVPPHRDYSNSSLKTRSVDAGFTRNHRTQFIGSRKDVPVERRTLPTDLPGTSHRRPYQKRGSQSPKDENAQVSCSLPETPIFARGCDIPRTPLRNTTDKSNSSRTTPRLNGIQTSSYARNIGAGHGTSLGEVMAGAELLRLTGPGRGWYPRHRQPRPASVEHLDRLTPQGLSPSAPTVGAWEARDSRKPLTLPPNLSPKFFQRSPREALRRVTSLLIRKGEELRYTLPSTIRSIPASVDFLEEIYSLRLNAR</sequence>
<keyword evidence="3" id="KW-1185">Reference proteome</keyword>
<comment type="caution">
    <text evidence="2">The sequence shown here is derived from an EMBL/GenBank/DDBJ whole genome shotgun (WGS) entry which is preliminary data.</text>
</comment>
<evidence type="ECO:0000313" key="2">
    <source>
        <dbReference type="EMBL" id="KAK7597738.1"/>
    </source>
</evidence>
<feature type="compositionally biased region" description="Basic and acidic residues" evidence="1">
    <location>
        <begin position="912"/>
        <end position="923"/>
    </location>
</feature>
<dbReference type="Proteomes" id="UP001367676">
    <property type="component" value="Unassembled WGS sequence"/>
</dbReference>
<dbReference type="AlphaFoldDB" id="A0AAN9Y6Y9"/>
<protein>
    <submittedName>
        <fullName evidence="2">Uncharacterized protein</fullName>
    </submittedName>
</protein>
<proteinExistence type="predicted"/>
<feature type="compositionally biased region" description="Low complexity" evidence="1">
    <location>
        <begin position="557"/>
        <end position="567"/>
    </location>
</feature>
<feature type="region of interest" description="Disordered" evidence="1">
    <location>
        <begin position="309"/>
        <end position="357"/>
    </location>
</feature>
<gene>
    <name evidence="2" type="ORF">V9T40_009963</name>
</gene>
<feature type="region of interest" description="Disordered" evidence="1">
    <location>
        <begin position="509"/>
        <end position="528"/>
    </location>
</feature>
<feature type="compositionally biased region" description="Pro residues" evidence="1">
    <location>
        <begin position="341"/>
        <end position="350"/>
    </location>
</feature>
<feature type="compositionally biased region" description="Polar residues" evidence="1">
    <location>
        <begin position="972"/>
        <end position="992"/>
    </location>
</feature>
<evidence type="ECO:0000256" key="1">
    <source>
        <dbReference type="SAM" id="MobiDB-lite"/>
    </source>
</evidence>
<feature type="region of interest" description="Disordered" evidence="1">
    <location>
        <begin position="460"/>
        <end position="480"/>
    </location>
</feature>
<feature type="compositionally biased region" description="Polar residues" evidence="1">
    <location>
        <begin position="391"/>
        <end position="401"/>
    </location>
</feature>
<feature type="region of interest" description="Disordered" evidence="1">
    <location>
        <begin position="86"/>
        <end position="157"/>
    </location>
</feature>